<dbReference type="SUPFAM" id="SSF101386">
    <property type="entry name" value="all-alpha NTP pyrophosphatases"/>
    <property type="match status" value="1"/>
</dbReference>
<dbReference type="PANTHER" id="PTHR46523">
    <property type="entry name" value="DCTP PYROPHOSPHATASE 1"/>
    <property type="match status" value="1"/>
</dbReference>
<organism evidence="1 2">
    <name type="scientific">Pseudomonas iridis</name>
    <dbReference type="NCBI Taxonomy" id="2710587"/>
    <lineage>
        <taxon>Bacteria</taxon>
        <taxon>Pseudomonadati</taxon>
        <taxon>Pseudomonadota</taxon>
        <taxon>Gammaproteobacteria</taxon>
        <taxon>Pseudomonadales</taxon>
        <taxon>Pseudomonadaceae</taxon>
        <taxon>Pseudomonas</taxon>
    </lineage>
</organism>
<evidence type="ECO:0000313" key="2">
    <source>
        <dbReference type="Proteomes" id="UP001617296"/>
    </source>
</evidence>
<proteinExistence type="predicted"/>
<evidence type="ECO:0000313" key="1">
    <source>
        <dbReference type="EMBL" id="MFJ2289531.1"/>
    </source>
</evidence>
<dbReference type="EMBL" id="JBIUVY010000065">
    <property type="protein sequence ID" value="MFJ2289531.1"/>
    <property type="molecule type" value="Genomic_DNA"/>
</dbReference>
<gene>
    <name evidence="1" type="ORF">ACIOUF_24780</name>
</gene>
<comment type="caution">
    <text evidence="1">The sequence shown here is derived from an EMBL/GenBank/DDBJ whole genome shotgun (WGS) entry which is preliminary data.</text>
</comment>
<protein>
    <submittedName>
        <fullName evidence="1">Nucleotide pyrophosphohydrolase</fullName>
    </submittedName>
</protein>
<accession>A0ABW8DQM4</accession>
<dbReference type="PIRSF" id="PIRSF029826">
    <property type="entry name" value="UCP029826_pph"/>
    <property type="match status" value="1"/>
</dbReference>
<dbReference type="RefSeq" id="WP_401233997.1">
    <property type="nucleotide sequence ID" value="NZ_JBIUVY010000065.1"/>
</dbReference>
<keyword evidence="2" id="KW-1185">Reference proteome</keyword>
<sequence>MSEVANQTDRLSLLKQKVDEFSKARDWEKFHTPKNLAMALTVEAAELMEIFQWLEPQDTFQGLPSKKQTAVEHEVADVFIYLLRFCSVSGIDLISAAEEKLKHNAEKYPAELVKGQSKKYTEYE</sequence>
<dbReference type="PANTHER" id="PTHR46523:SF1">
    <property type="entry name" value="DCTP PYROPHOSPHATASE 1"/>
    <property type="match status" value="1"/>
</dbReference>
<dbReference type="InterPro" id="IPR052555">
    <property type="entry name" value="dCTP_Pyrophosphatase"/>
</dbReference>
<dbReference type="Gene3D" id="1.10.287.1080">
    <property type="entry name" value="MazG-like"/>
    <property type="match status" value="1"/>
</dbReference>
<dbReference type="InterPro" id="IPR025984">
    <property type="entry name" value="DCTPP"/>
</dbReference>
<dbReference type="Proteomes" id="UP001617296">
    <property type="component" value="Unassembled WGS sequence"/>
</dbReference>
<dbReference type="CDD" id="cd11537">
    <property type="entry name" value="NTP-PPase_RS21-C6_like"/>
    <property type="match status" value="1"/>
</dbReference>
<name>A0ABW8DQM4_9PSED</name>
<reference evidence="1 2" key="1">
    <citation type="submission" date="2024-10" db="EMBL/GenBank/DDBJ databases">
        <title>The Natural Products Discovery Center: Release of the First 8490 Sequenced Strains for Exploring Actinobacteria Biosynthetic Diversity.</title>
        <authorList>
            <person name="Kalkreuter E."/>
            <person name="Kautsar S.A."/>
            <person name="Yang D."/>
            <person name="Bader C.D."/>
            <person name="Teijaro C.N."/>
            <person name="Fluegel L."/>
            <person name="Davis C.M."/>
            <person name="Simpson J.R."/>
            <person name="Lauterbach L."/>
            <person name="Steele A.D."/>
            <person name="Gui C."/>
            <person name="Meng S."/>
            <person name="Li G."/>
            <person name="Viehrig K."/>
            <person name="Ye F."/>
            <person name="Su P."/>
            <person name="Kiefer A.F."/>
            <person name="Nichols A."/>
            <person name="Cepeda A.J."/>
            <person name="Yan W."/>
            <person name="Fan B."/>
            <person name="Jiang Y."/>
            <person name="Adhikari A."/>
            <person name="Zheng C.-J."/>
            <person name="Schuster L."/>
            <person name="Cowan T.M."/>
            <person name="Smanski M.J."/>
            <person name="Chevrette M.G."/>
            <person name="De Carvalho L.P.S."/>
            <person name="Shen B."/>
        </authorList>
    </citation>
    <scope>NUCLEOTIDE SEQUENCE [LARGE SCALE GENOMIC DNA]</scope>
    <source>
        <strain evidence="1 2">NPDC087689</strain>
    </source>
</reference>
<dbReference type="Pfam" id="PF12643">
    <property type="entry name" value="MazG-like"/>
    <property type="match status" value="1"/>
</dbReference>